<accession>A0ABP3G2R5</accession>
<evidence type="ECO:0000313" key="3">
    <source>
        <dbReference type="Proteomes" id="UP001500782"/>
    </source>
</evidence>
<evidence type="ECO:0000256" key="1">
    <source>
        <dbReference type="SAM" id="Coils"/>
    </source>
</evidence>
<organism evidence="2 3">
    <name type="scientific">Bacillus carboniphilus</name>
    <dbReference type="NCBI Taxonomy" id="86663"/>
    <lineage>
        <taxon>Bacteria</taxon>
        <taxon>Bacillati</taxon>
        <taxon>Bacillota</taxon>
        <taxon>Bacilli</taxon>
        <taxon>Bacillales</taxon>
        <taxon>Bacillaceae</taxon>
        <taxon>Bacillus</taxon>
    </lineage>
</organism>
<keyword evidence="1" id="KW-0175">Coiled coil</keyword>
<gene>
    <name evidence="2" type="ORF">GCM10008967_22810</name>
</gene>
<dbReference type="InterPro" id="IPR021297">
    <property type="entry name" value="YlqD"/>
</dbReference>
<keyword evidence="3" id="KW-1185">Reference proteome</keyword>
<reference evidence="3" key="1">
    <citation type="journal article" date="2019" name="Int. J. Syst. Evol. Microbiol.">
        <title>The Global Catalogue of Microorganisms (GCM) 10K type strain sequencing project: providing services to taxonomists for standard genome sequencing and annotation.</title>
        <authorList>
            <consortium name="The Broad Institute Genomics Platform"/>
            <consortium name="The Broad Institute Genome Sequencing Center for Infectious Disease"/>
            <person name="Wu L."/>
            <person name="Ma J."/>
        </authorList>
    </citation>
    <scope>NUCLEOTIDE SEQUENCE [LARGE SCALE GENOMIC DNA]</scope>
    <source>
        <strain evidence="3">JCM 9731</strain>
    </source>
</reference>
<evidence type="ECO:0000313" key="2">
    <source>
        <dbReference type="EMBL" id="GAA0331643.1"/>
    </source>
</evidence>
<comment type="caution">
    <text evidence="2">The sequence shown here is derived from an EMBL/GenBank/DDBJ whole genome shotgun (WGS) entry which is preliminary data.</text>
</comment>
<protein>
    <submittedName>
        <fullName evidence="2">YlqD family protein</fullName>
    </submittedName>
</protein>
<dbReference type="RefSeq" id="WP_343799171.1">
    <property type="nucleotide sequence ID" value="NZ_BAAADJ010000022.1"/>
</dbReference>
<dbReference type="EMBL" id="BAAADJ010000022">
    <property type="protein sequence ID" value="GAA0331643.1"/>
    <property type="molecule type" value="Genomic_DNA"/>
</dbReference>
<proteinExistence type="predicted"/>
<dbReference type="Gene3D" id="6.10.140.1110">
    <property type="match status" value="1"/>
</dbReference>
<dbReference type="Pfam" id="PF11068">
    <property type="entry name" value="YlqD"/>
    <property type="match status" value="1"/>
</dbReference>
<sequence>MRIIRKITVKQVLTEESKSSIQKKLHNEKDMLKKECEQLLFEQKKMEHSKKGRNSSLQTSFLQEIERREDQIESIRFQLEQLEILPLGTELRESEIEALIEVNEGDSWDRLVKEIVIENGIVKEIRKG</sequence>
<dbReference type="Proteomes" id="UP001500782">
    <property type="component" value="Unassembled WGS sequence"/>
</dbReference>
<feature type="coiled-coil region" evidence="1">
    <location>
        <begin position="22"/>
        <end position="85"/>
    </location>
</feature>
<name>A0ABP3G2R5_9BACI</name>